<organism evidence="1 2">
    <name type="scientific">Coemansia aciculifera</name>
    <dbReference type="NCBI Taxonomy" id="417176"/>
    <lineage>
        <taxon>Eukaryota</taxon>
        <taxon>Fungi</taxon>
        <taxon>Fungi incertae sedis</taxon>
        <taxon>Zoopagomycota</taxon>
        <taxon>Kickxellomycotina</taxon>
        <taxon>Kickxellomycetes</taxon>
        <taxon>Kickxellales</taxon>
        <taxon>Kickxellaceae</taxon>
        <taxon>Coemansia</taxon>
    </lineage>
</organism>
<dbReference type="Proteomes" id="UP001139981">
    <property type="component" value="Unassembled WGS sequence"/>
</dbReference>
<sequence length="487" mass="54765">RNSFEQAYMAMMANPDKEQKLGCLRHLTGVLCEREGGVAMLCRLSFPGLHEEVERNLLFKARHSDLLGKPNYYRILYSFHVYRGNYRNAASAMYYYARRLSALMLQSGDVALILLEQAQALLACVNGLSLVDAQHACVVFGRQQNAGDSVDAADASDNYVGRKRRRIAIGRYDTSSSGQGQDIDIVELVDVRREYALCMARITLGATFLELFSHNASLEPEDAIALYVKIGMYDNALSFAKTFGLKLDYMLTTLAQKCLELSATESASVQREQTPEAFWDNEAIRESTGTPSERGWRLLRHYLDSEEPTEQSSQRYRLLVADTILGAKCDSVLAPWLSSLLLQRCPQDLVRLCLRNGCVSEGAEFLLQHINTLLRQLVASTTAAKMTREVWLPYQLLDQTMGILDDAIVRFEEAVDKIKDAKKQGGGSAADAKRLKALLKSYRERLVSLQRLRDDLRTAFDQYMVIAARESRDISETLSPTRPIVVQ</sequence>
<accession>A0ACC1LYK7</accession>
<evidence type="ECO:0000313" key="1">
    <source>
        <dbReference type="EMBL" id="KAJ2890007.1"/>
    </source>
</evidence>
<feature type="non-terminal residue" evidence="1">
    <location>
        <position position="1"/>
    </location>
</feature>
<reference evidence="1" key="1">
    <citation type="submission" date="2022-07" db="EMBL/GenBank/DDBJ databases">
        <title>Phylogenomic reconstructions and comparative analyses of Kickxellomycotina fungi.</title>
        <authorList>
            <person name="Reynolds N.K."/>
            <person name="Stajich J.E."/>
            <person name="Barry K."/>
            <person name="Grigoriev I.V."/>
            <person name="Crous P."/>
            <person name="Smith M.E."/>
        </authorList>
    </citation>
    <scope>NUCLEOTIDE SEQUENCE</scope>
    <source>
        <strain evidence="1">CBS 190363</strain>
    </source>
</reference>
<comment type="caution">
    <text evidence="1">The sequence shown here is derived from an EMBL/GenBank/DDBJ whole genome shotgun (WGS) entry which is preliminary data.</text>
</comment>
<evidence type="ECO:0000313" key="2">
    <source>
        <dbReference type="Proteomes" id="UP001139981"/>
    </source>
</evidence>
<keyword evidence="2" id="KW-1185">Reference proteome</keyword>
<protein>
    <submittedName>
        <fullName evidence="1">Uncharacterized protein</fullName>
    </submittedName>
</protein>
<proteinExistence type="predicted"/>
<name>A0ACC1LYK7_9FUNG</name>
<dbReference type="EMBL" id="JANBVB010001552">
    <property type="protein sequence ID" value="KAJ2890007.1"/>
    <property type="molecule type" value="Genomic_DNA"/>
</dbReference>
<gene>
    <name evidence="1" type="ORF">IWW38_004369</name>
</gene>